<dbReference type="Proteomes" id="UP000279236">
    <property type="component" value="Unassembled WGS sequence"/>
</dbReference>
<dbReference type="Gene3D" id="3.80.10.10">
    <property type="entry name" value="Ribonuclease Inhibitor"/>
    <property type="match status" value="1"/>
</dbReference>
<accession>A0A427XKC4</accession>
<feature type="compositionally biased region" description="Low complexity" evidence="1">
    <location>
        <begin position="635"/>
        <end position="651"/>
    </location>
</feature>
<dbReference type="GeneID" id="39585825"/>
<evidence type="ECO:0000256" key="1">
    <source>
        <dbReference type="SAM" id="MobiDB-lite"/>
    </source>
</evidence>
<organism evidence="2 3">
    <name type="scientific">Apiotrichum porosum</name>
    <dbReference type="NCBI Taxonomy" id="105984"/>
    <lineage>
        <taxon>Eukaryota</taxon>
        <taxon>Fungi</taxon>
        <taxon>Dikarya</taxon>
        <taxon>Basidiomycota</taxon>
        <taxon>Agaricomycotina</taxon>
        <taxon>Tremellomycetes</taxon>
        <taxon>Trichosporonales</taxon>
        <taxon>Trichosporonaceae</taxon>
        <taxon>Apiotrichum</taxon>
    </lineage>
</organism>
<dbReference type="OrthoDB" id="2596605at2759"/>
<dbReference type="SUPFAM" id="SSF52047">
    <property type="entry name" value="RNI-like"/>
    <property type="match status" value="1"/>
</dbReference>
<evidence type="ECO:0008006" key="4">
    <source>
        <dbReference type="Google" id="ProtNLM"/>
    </source>
</evidence>
<dbReference type="EMBL" id="RSCE01000010">
    <property type="protein sequence ID" value="RSH79243.1"/>
    <property type="molecule type" value="Genomic_DNA"/>
</dbReference>
<feature type="compositionally biased region" description="Low complexity" evidence="1">
    <location>
        <begin position="683"/>
        <end position="699"/>
    </location>
</feature>
<protein>
    <recommendedName>
        <fullName evidence="4">F-box domain-containing protein</fullName>
    </recommendedName>
</protein>
<keyword evidence="3" id="KW-1185">Reference proteome</keyword>
<reference evidence="2 3" key="1">
    <citation type="submission" date="2018-11" db="EMBL/GenBank/DDBJ databases">
        <title>Genome sequence of Apiotrichum porosum DSM 27194.</title>
        <authorList>
            <person name="Aliyu H."/>
            <person name="Gorte O."/>
            <person name="Ochsenreither K."/>
        </authorList>
    </citation>
    <scope>NUCLEOTIDE SEQUENCE [LARGE SCALE GENOMIC DNA]</scope>
    <source>
        <strain evidence="2 3">DSM 27194</strain>
    </source>
</reference>
<evidence type="ECO:0000313" key="3">
    <source>
        <dbReference type="Proteomes" id="UP000279236"/>
    </source>
</evidence>
<name>A0A427XKC4_9TREE</name>
<dbReference type="STRING" id="105984.A0A427XKC4"/>
<evidence type="ECO:0000313" key="2">
    <source>
        <dbReference type="EMBL" id="RSH79243.1"/>
    </source>
</evidence>
<comment type="caution">
    <text evidence="2">The sequence shown here is derived from an EMBL/GenBank/DDBJ whole genome shotgun (WGS) entry which is preliminary data.</text>
</comment>
<feature type="region of interest" description="Disordered" evidence="1">
    <location>
        <begin position="683"/>
        <end position="810"/>
    </location>
</feature>
<dbReference type="RefSeq" id="XP_028474390.1">
    <property type="nucleotide sequence ID" value="XM_028617083.1"/>
</dbReference>
<dbReference type="AlphaFoldDB" id="A0A427XKC4"/>
<sequence length="810" mass="87984">MASDGPPSTLAGGPADLAPPPPVIPLLRVLPHVVAAYPATAGPLLMSGNSDVFHKTCEVVYRELEVEVAVAGTLGQESLTSAANGRLCCRGNCMKAQLLTVLRNPAYAAHVRVLHFRHPCPSHTPSSVNDVTRSSDRVEAWEFASNLIDHLSGIEELVWDTGFGVGGPLWKSIASLTNLRRLSICYPPPHPAHVEAPPTYPRITMDPQQAVPPGFDFAPECEGPNGRARAIGMWGLALGPAWEDLEELRLDGLSGPGARSLGTHLQILDSVGPPKLHTLSLSTHFLDPRLCEAIGSYGSLRSLKHLTLATSGLKFNADCLRTIIEECSALESLRLHDIEGRLGRNPWAQIDNWPATFHSLEVEISEVGSHHSWVLDHLASIHEVPFSQLKKFSVLRLVHPVAALPFPPSTVVVPKQLATHRFTPLPSELLEAIKAEGDGLEELCLDWWEMTTTDLEEILVACPRIQKLQIAIKAAVVEVVSMSTAFGHVPDLVELSITSDPKYSSYAPKAKSKKSKKDKDDLDLPPFLAERVAEAEGDPTLVDPRDFRKFLRRLPNFRVLRWLGRLGKGEWRVSDSKKSSLTHIDFIHSAILHKRVWEECQLPPPSFEFDDDVATTLSLELPATPDHQTPTELPTLSRTTTGSTTSLMTAATPPPAPGMMRRSSGTNGAAHSPVLGIEWESLPASPNATTTAPPAATFPRKPSNGGQTSPQRRRSEDKDKIEIKTHGRGRRSSNNKSPRAALNGLPKTTTGFPKANGALPVKERHIPGAAKKQSQTSAAVPTPSSPTKKAAQPNADGWTTVGEWTKVTRK</sequence>
<proteinExistence type="predicted"/>
<feature type="compositionally biased region" description="Basic and acidic residues" evidence="1">
    <location>
        <begin position="713"/>
        <end position="725"/>
    </location>
</feature>
<dbReference type="InterPro" id="IPR032675">
    <property type="entry name" value="LRR_dom_sf"/>
</dbReference>
<feature type="region of interest" description="Disordered" evidence="1">
    <location>
        <begin position="621"/>
        <end position="671"/>
    </location>
</feature>
<gene>
    <name evidence="2" type="ORF">EHS24_001282</name>
</gene>